<protein>
    <submittedName>
        <fullName evidence="2">Crp/Fnr family transcriptional regulator</fullName>
    </submittedName>
</protein>
<dbReference type="EMBL" id="SUKA01000002">
    <property type="protein sequence ID" value="TJY66884.1"/>
    <property type="molecule type" value="Genomic_DNA"/>
</dbReference>
<comment type="caution">
    <text evidence="2">The sequence shown here is derived from an EMBL/GenBank/DDBJ whole genome shotgun (WGS) entry which is preliminary data.</text>
</comment>
<evidence type="ECO:0000259" key="1">
    <source>
        <dbReference type="PROSITE" id="PS50042"/>
    </source>
</evidence>
<dbReference type="RefSeq" id="WP_136820233.1">
    <property type="nucleotide sequence ID" value="NZ_BMJX01000002.1"/>
</dbReference>
<dbReference type="InterPro" id="IPR050397">
    <property type="entry name" value="Env_Response_Regulators"/>
</dbReference>
<keyword evidence="3" id="KW-1185">Reference proteome</keyword>
<reference evidence="2 3" key="1">
    <citation type="submission" date="2019-04" db="EMBL/GenBank/DDBJ databases">
        <title>Sphingobacterium olei sp. nov., isolated from oil-contaminated soil.</title>
        <authorList>
            <person name="Liu B."/>
        </authorList>
    </citation>
    <scope>NUCLEOTIDE SEQUENCE [LARGE SCALE GENOMIC DNA]</scope>
    <source>
        <strain evidence="2 3">Y3L14</strain>
    </source>
</reference>
<feature type="domain" description="Cyclic nucleotide-binding" evidence="1">
    <location>
        <begin position="18"/>
        <end position="115"/>
    </location>
</feature>
<dbReference type="SUPFAM" id="SSF51206">
    <property type="entry name" value="cAMP-binding domain-like"/>
    <property type="match status" value="1"/>
</dbReference>
<proteinExistence type="predicted"/>
<dbReference type="Gene3D" id="2.60.120.10">
    <property type="entry name" value="Jelly Rolls"/>
    <property type="match status" value="1"/>
</dbReference>
<name>A0A4U0H6G9_9SPHI</name>
<dbReference type="SMART" id="SM00100">
    <property type="entry name" value="cNMP"/>
    <property type="match status" value="1"/>
</dbReference>
<dbReference type="OrthoDB" id="1044733at2"/>
<dbReference type="GO" id="GO:0005829">
    <property type="term" value="C:cytosol"/>
    <property type="evidence" value="ECO:0007669"/>
    <property type="project" value="TreeGrafter"/>
</dbReference>
<dbReference type="InterPro" id="IPR014710">
    <property type="entry name" value="RmlC-like_jellyroll"/>
</dbReference>
<accession>A0A4U0H6G9</accession>
<gene>
    <name evidence="2" type="ORF">FAZ19_08235</name>
</gene>
<dbReference type="InterPro" id="IPR000595">
    <property type="entry name" value="cNMP-bd_dom"/>
</dbReference>
<sequence length="192" mass="22531">MATEVLKYAYQHPLFRLEDLKSIFKAHSKLTYSKGDFLLEKGHVANEYFIIENGLVRNYLHDYEGNEITTGFVGNNEVVIEVASIFQRIPTHEYIQCLTDCTLWKIKYDDFQELFHQIPAFREWGRAWMSFELYKSKLRATEMITLPAAKRYLQLIQKNPQIIQQAPLKHIATYLGVTDTSLSRIRKEVSHI</sequence>
<dbReference type="CDD" id="cd00038">
    <property type="entry name" value="CAP_ED"/>
    <property type="match status" value="1"/>
</dbReference>
<organism evidence="2 3">
    <name type="scientific">Sphingobacterium alkalisoli</name>
    <dbReference type="NCBI Taxonomy" id="1874115"/>
    <lineage>
        <taxon>Bacteria</taxon>
        <taxon>Pseudomonadati</taxon>
        <taxon>Bacteroidota</taxon>
        <taxon>Sphingobacteriia</taxon>
        <taxon>Sphingobacteriales</taxon>
        <taxon>Sphingobacteriaceae</taxon>
        <taxon>Sphingobacterium</taxon>
    </lineage>
</organism>
<dbReference type="PANTHER" id="PTHR24567:SF76">
    <property type="entry name" value="CYCLIC NUCLEOTIDE-BINDING DOMAIN PROTEIN"/>
    <property type="match status" value="1"/>
</dbReference>
<dbReference type="PANTHER" id="PTHR24567">
    <property type="entry name" value="CRP FAMILY TRANSCRIPTIONAL REGULATORY PROTEIN"/>
    <property type="match status" value="1"/>
</dbReference>
<dbReference type="AlphaFoldDB" id="A0A4U0H6G9"/>
<dbReference type="Proteomes" id="UP000309872">
    <property type="component" value="Unassembled WGS sequence"/>
</dbReference>
<evidence type="ECO:0000313" key="2">
    <source>
        <dbReference type="EMBL" id="TJY66884.1"/>
    </source>
</evidence>
<evidence type="ECO:0000313" key="3">
    <source>
        <dbReference type="Proteomes" id="UP000309872"/>
    </source>
</evidence>
<dbReference type="PROSITE" id="PS50042">
    <property type="entry name" value="CNMP_BINDING_3"/>
    <property type="match status" value="1"/>
</dbReference>
<dbReference type="Pfam" id="PF00027">
    <property type="entry name" value="cNMP_binding"/>
    <property type="match status" value="1"/>
</dbReference>
<dbReference type="InterPro" id="IPR018490">
    <property type="entry name" value="cNMP-bd_dom_sf"/>
</dbReference>
<dbReference type="GO" id="GO:0003700">
    <property type="term" value="F:DNA-binding transcription factor activity"/>
    <property type="evidence" value="ECO:0007669"/>
    <property type="project" value="TreeGrafter"/>
</dbReference>